<dbReference type="AlphaFoldDB" id="S7TYD3"/>
<dbReference type="GO" id="GO:0005737">
    <property type="term" value="C:cytoplasm"/>
    <property type="evidence" value="ECO:0007669"/>
    <property type="project" value="TreeGrafter"/>
</dbReference>
<dbReference type="OrthoDB" id="9769961at2"/>
<sequence>MSDQVKMTEMNYSPDRPKAENPIKIMDLSLRDGHQSLFATRGRTEDMIPVAELMDEVGFWAVETWGGATFDTMHRFLNEDPWQRLRTLKRYFKKTPFSMLLRAQNLVGYRNYADDLAEAFVERTAENGMDIFRTFDALNDYRNFETVVKGIKKAGKHFQGCICYTMTEPRLGGEIYNLDYYVNKAKDLEAMGADSICIKDMAGLIAPYDAYNLIKALKAAVKPPIHLHSHFTSGMSPMSHLKAIEAGVDIIDTCMTPYAYRTSHAAVEPLVMALLGTNRDTGFDIKKLARINEILEKEVMPKYKHLLDDSKVSVIDINVLLHQTPGGMLSNLVNQLREMDALDKIDQVYKELPRVRKELGAIPLVTPTSQIVGIQTVNNVLFDDENERYKMITAQVKDLCYGLYGKTAIPIDPEVQKKALKGYSRGEEPITCRPAEVLEPELEKAREEIGDLAKDIDDVILYAIYPVTGRKFLKWKYGVEAPPKEVLPRTIEDVKKDEELIKKAKAGLLVEKAPAKDVPEKGEATRKFNVFVDGDYFAVEVDEPGGAPIIAYQAPAQAAPATPAAPAAPAAPTAPGRPAPAAPAPPVKPTPAAPAAPKAAAPAPAPAAPAPAADASGTPLTAPMPGMIVSYAKKVGDAVKKGDTVVILEAMKMENALPAPCDGTVKAVNFSSGDSVAKGAVLCVIG</sequence>
<feature type="compositionally biased region" description="Low complexity" evidence="2">
    <location>
        <begin position="562"/>
        <end position="574"/>
    </location>
</feature>
<feature type="compositionally biased region" description="Pro residues" evidence="2">
    <location>
        <begin position="575"/>
        <end position="594"/>
    </location>
</feature>
<dbReference type="Gene3D" id="2.40.50.100">
    <property type="match status" value="1"/>
</dbReference>
<dbReference type="InterPro" id="IPR013785">
    <property type="entry name" value="Aldolase_TIM"/>
</dbReference>
<dbReference type="SUPFAM" id="SSF89000">
    <property type="entry name" value="post-HMGL domain-like"/>
    <property type="match status" value="1"/>
</dbReference>
<dbReference type="InterPro" id="IPR001882">
    <property type="entry name" value="Biotin_BS"/>
</dbReference>
<evidence type="ECO:0000259" key="4">
    <source>
        <dbReference type="PROSITE" id="PS50991"/>
    </source>
</evidence>
<dbReference type="PROSITE" id="PS50991">
    <property type="entry name" value="PYR_CT"/>
    <property type="match status" value="1"/>
</dbReference>
<keyword evidence="6" id="KW-1185">Reference proteome</keyword>
<feature type="domain" description="Pyruvate carboxyltransferase" evidence="4">
    <location>
        <begin position="23"/>
        <end position="289"/>
    </location>
</feature>
<dbReference type="InterPro" id="IPR003379">
    <property type="entry name" value="Carboxylase_cons_dom"/>
</dbReference>
<protein>
    <submittedName>
        <fullName evidence="5">Carboxylase region-containing protein</fullName>
    </submittedName>
</protein>
<dbReference type="Pfam" id="PF00364">
    <property type="entry name" value="Biotin_lipoyl"/>
    <property type="match status" value="1"/>
</dbReference>
<gene>
    <name evidence="5" type="ORF">dsmv_1683</name>
</gene>
<dbReference type="EMBL" id="ATHJ01000068">
    <property type="protein sequence ID" value="EPR42166.1"/>
    <property type="molecule type" value="Genomic_DNA"/>
</dbReference>
<name>S7TYD3_DESML</name>
<evidence type="ECO:0000259" key="3">
    <source>
        <dbReference type="PROSITE" id="PS50968"/>
    </source>
</evidence>
<dbReference type="InterPro" id="IPR011053">
    <property type="entry name" value="Single_hybrid_motif"/>
</dbReference>
<dbReference type="SUPFAM" id="SSF51569">
    <property type="entry name" value="Aldolase"/>
    <property type="match status" value="1"/>
</dbReference>
<dbReference type="NCBIfam" id="NF006761">
    <property type="entry name" value="PRK09282.1"/>
    <property type="match status" value="1"/>
</dbReference>
<evidence type="ECO:0000313" key="6">
    <source>
        <dbReference type="Proteomes" id="UP000014977"/>
    </source>
</evidence>
<dbReference type="PATRIC" id="fig|1121405.3.peg.1131"/>
<evidence type="ECO:0000256" key="1">
    <source>
        <dbReference type="ARBA" id="ARBA00023267"/>
    </source>
</evidence>
<dbReference type="eggNOG" id="COG0511">
    <property type="taxonomic scope" value="Bacteria"/>
</dbReference>
<evidence type="ECO:0000256" key="2">
    <source>
        <dbReference type="SAM" id="MobiDB-lite"/>
    </source>
</evidence>
<organism evidence="5 6">
    <name type="scientific">Desulfococcus multivorans DSM 2059</name>
    <dbReference type="NCBI Taxonomy" id="1121405"/>
    <lineage>
        <taxon>Bacteria</taxon>
        <taxon>Pseudomonadati</taxon>
        <taxon>Thermodesulfobacteriota</taxon>
        <taxon>Desulfobacteria</taxon>
        <taxon>Desulfobacterales</taxon>
        <taxon>Desulfococcaceae</taxon>
        <taxon>Desulfococcus</taxon>
    </lineage>
</organism>
<dbReference type="SUPFAM" id="SSF51230">
    <property type="entry name" value="Single hybrid motif"/>
    <property type="match status" value="1"/>
</dbReference>
<dbReference type="InterPro" id="IPR055268">
    <property type="entry name" value="PCB-like"/>
</dbReference>
<dbReference type="RefSeq" id="WP_020876067.1">
    <property type="nucleotide sequence ID" value="NZ_ATHJ01000068.1"/>
</dbReference>
<dbReference type="PANTHER" id="PTHR43778:SF2">
    <property type="entry name" value="PYRUVATE CARBOXYLASE, MITOCHONDRIAL"/>
    <property type="match status" value="1"/>
</dbReference>
<dbReference type="Gene3D" id="3.20.20.70">
    <property type="entry name" value="Aldolase class I"/>
    <property type="match status" value="1"/>
</dbReference>
<dbReference type="GO" id="GO:0006094">
    <property type="term" value="P:gluconeogenesis"/>
    <property type="evidence" value="ECO:0007669"/>
    <property type="project" value="TreeGrafter"/>
</dbReference>
<dbReference type="STRING" id="897.B2D07_17075"/>
<dbReference type="GO" id="GO:0004736">
    <property type="term" value="F:pyruvate carboxylase activity"/>
    <property type="evidence" value="ECO:0007669"/>
    <property type="project" value="TreeGrafter"/>
</dbReference>
<dbReference type="Pfam" id="PF02436">
    <property type="entry name" value="PYC_OADA"/>
    <property type="match status" value="1"/>
</dbReference>
<dbReference type="InterPro" id="IPR000089">
    <property type="entry name" value="Biotin_lipoyl"/>
</dbReference>
<dbReference type="PROSITE" id="PS00188">
    <property type="entry name" value="BIOTIN"/>
    <property type="match status" value="1"/>
</dbReference>
<dbReference type="Proteomes" id="UP000014977">
    <property type="component" value="Unassembled WGS sequence"/>
</dbReference>
<feature type="domain" description="Lipoyl-binding" evidence="3">
    <location>
        <begin position="609"/>
        <end position="686"/>
    </location>
</feature>
<dbReference type="eggNOG" id="COG5016">
    <property type="taxonomic scope" value="Bacteria"/>
</dbReference>
<comment type="caution">
    <text evidence="5">The sequence shown here is derived from an EMBL/GenBank/DDBJ whole genome shotgun (WGS) entry which is preliminary data.</text>
</comment>
<reference evidence="5 6" key="1">
    <citation type="journal article" date="2013" name="Genome Announc.">
        <title>Draft genome sequences for three mercury-methylating, sulfate-reducing bacteria.</title>
        <authorList>
            <person name="Brown S.D."/>
            <person name="Hurt R.A.Jr."/>
            <person name="Gilmour C.C."/>
            <person name="Elias D.A."/>
        </authorList>
    </citation>
    <scope>NUCLEOTIDE SEQUENCE [LARGE SCALE GENOMIC DNA]</scope>
    <source>
        <strain evidence="5 6">DSM 2059</strain>
    </source>
</reference>
<dbReference type="PROSITE" id="PS50968">
    <property type="entry name" value="BIOTINYL_LIPOYL"/>
    <property type="match status" value="1"/>
</dbReference>
<proteinExistence type="predicted"/>
<feature type="region of interest" description="Disordered" evidence="2">
    <location>
        <begin position="562"/>
        <end position="617"/>
    </location>
</feature>
<dbReference type="CDD" id="cd06850">
    <property type="entry name" value="biotinyl_domain"/>
    <property type="match status" value="1"/>
</dbReference>
<dbReference type="CDD" id="cd07937">
    <property type="entry name" value="DRE_TIM_PC_TC_5S"/>
    <property type="match status" value="1"/>
</dbReference>
<evidence type="ECO:0000313" key="5">
    <source>
        <dbReference type="EMBL" id="EPR42166.1"/>
    </source>
</evidence>
<accession>S7TYD3</accession>
<dbReference type="PANTHER" id="PTHR43778">
    <property type="entry name" value="PYRUVATE CARBOXYLASE"/>
    <property type="match status" value="1"/>
</dbReference>
<dbReference type="InterPro" id="IPR000891">
    <property type="entry name" value="PYR_CT"/>
</dbReference>
<dbReference type="Pfam" id="PF00682">
    <property type="entry name" value="HMGL-like"/>
    <property type="match status" value="1"/>
</dbReference>
<keyword evidence="1" id="KW-0092">Biotin</keyword>
<dbReference type="FunFam" id="2.40.50.100:FF:000003">
    <property type="entry name" value="Acetyl-CoA carboxylase biotin carboxyl carrier protein"/>
    <property type="match status" value="1"/>
</dbReference>